<reference evidence="7 8" key="1">
    <citation type="journal article" date="2018" name="Int. J. Syst. Evol. Microbiol.">
        <title>Parvibium lacunae gen. nov., sp. nov., a new member of the family Alcaligenaceae isolated from a freshwater pond.</title>
        <authorList>
            <person name="Chen W.M."/>
            <person name="Xie P.B."/>
            <person name="Hsu M.Y."/>
            <person name="Sheu S.Y."/>
        </authorList>
    </citation>
    <scope>NUCLEOTIDE SEQUENCE [LARGE SCALE GENOMIC DNA]</scope>
    <source>
        <strain evidence="7 8">KMB9</strain>
    </source>
</reference>
<comment type="similarity">
    <text evidence="2 6">Belongs to the GDT1 family.</text>
</comment>
<evidence type="ECO:0000256" key="4">
    <source>
        <dbReference type="ARBA" id="ARBA00022989"/>
    </source>
</evidence>
<dbReference type="OrthoDB" id="9801356at2"/>
<gene>
    <name evidence="7" type="ORF">DU000_05550</name>
</gene>
<keyword evidence="4 6" id="KW-1133">Transmembrane helix</keyword>
<feature type="transmembrane region" description="Helical" evidence="6">
    <location>
        <begin position="172"/>
        <end position="191"/>
    </location>
</feature>
<accession>A0A368L3Z1</accession>
<comment type="subcellular location">
    <subcellularLocation>
        <location evidence="1 6">Membrane</location>
        <topology evidence="1 6">Multi-pass membrane protein</topology>
    </subcellularLocation>
</comment>
<comment type="caution">
    <text evidence="6">Lacks conserved residue(s) required for the propagation of feature annotation.</text>
</comment>
<evidence type="ECO:0000256" key="6">
    <source>
        <dbReference type="RuleBase" id="RU365102"/>
    </source>
</evidence>
<name>A0A368L3Z1_9BURK</name>
<protein>
    <recommendedName>
        <fullName evidence="6">GDT1 family protein</fullName>
    </recommendedName>
</protein>
<feature type="transmembrane region" description="Helical" evidence="6">
    <location>
        <begin position="68"/>
        <end position="86"/>
    </location>
</feature>
<dbReference type="AlphaFoldDB" id="A0A368L3Z1"/>
<evidence type="ECO:0000256" key="1">
    <source>
        <dbReference type="ARBA" id="ARBA00004141"/>
    </source>
</evidence>
<dbReference type="GO" id="GO:0046873">
    <property type="term" value="F:metal ion transmembrane transporter activity"/>
    <property type="evidence" value="ECO:0007669"/>
    <property type="project" value="InterPro"/>
</dbReference>
<dbReference type="Proteomes" id="UP000252357">
    <property type="component" value="Unassembled WGS sequence"/>
</dbReference>
<keyword evidence="5 6" id="KW-0472">Membrane</keyword>
<sequence>MIEALLSSTTLVAISEMGDKTQLLALVLAARFRQPWPIIAGIFVATIFNHAAAGWVGNVLAGWLDPAWLQWGLATSLLLMAGWMLIPDKVDEAALPQAGKHGVFWTTTVAFFIAELGDKTQIATVLLAAKYAAWETWGLVAVVMGTTLGMLLANVPVVLIGQKAAKKLPLRLIHGLAAGLFLILAILTLLAPRSHFQLAPPSHAATPAVLQQGAMAQASVSACQLERQLYV</sequence>
<evidence type="ECO:0000256" key="2">
    <source>
        <dbReference type="ARBA" id="ARBA00009190"/>
    </source>
</evidence>
<feature type="transmembrane region" description="Helical" evidence="6">
    <location>
        <begin position="137"/>
        <end position="160"/>
    </location>
</feature>
<evidence type="ECO:0000313" key="8">
    <source>
        <dbReference type="Proteomes" id="UP000252357"/>
    </source>
</evidence>
<keyword evidence="8" id="KW-1185">Reference proteome</keyword>
<organism evidence="7 8">
    <name type="scientific">Parvibium lacunae</name>
    <dbReference type="NCBI Taxonomy" id="1888893"/>
    <lineage>
        <taxon>Bacteria</taxon>
        <taxon>Pseudomonadati</taxon>
        <taxon>Pseudomonadota</taxon>
        <taxon>Betaproteobacteria</taxon>
        <taxon>Burkholderiales</taxon>
        <taxon>Alcaligenaceae</taxon>
        <taxon>Parvibium</taxon>
    </lineage>
</organism>
<dbReference type="PANTHER" id="PTHR12608:SF1">
    <property type="entry name" value="TRANSMEMBRANE PROTEIN 165"/>
    <property type="match status" value="1"/>
</dbReference>
<evidence type="ECO:0000313" key="7">
    <source>
        <dbReference type="EMBL" id="RCS58289.1"/>
    </source>
</evidence>
<dbReference type="GO" id="GO:0016020">
    <property type="term" value="C:membrane"/>
    <property type="evidence" value="ECO:0007669"/>
    <property type="project" value="UniProtKB-SubCell"/>
</dbReference>
<feature type="transmembrane region" description="Helical" evidence="6">
    <location>
        <begin position="36"/>
        <end position="56"/>
    </location>
</feature>
<evidence type="ECO:0000256" key="5">
    <source>
        <dbReference type="ARBA" id="ARBA00023136"/>
    </source>
</evidence>
<keyword evidence="3 6" id="KW-0812">Transmembrane</keyword>
<dbReference type="EMBL" id="QPGB01000002">
    <property type="protein sequence ID" value="RCS58289.1"/>
    <property type="molecule type" value="Genomic_DNA"/>
</dbReference>
<dbReference type="PANTHER" id="PTHR12608">
    <property type="entry name" value="TRANSMEMBRANE PROTEIN HTP-1 RELATED"/>
    <property type="match status" value="1"/>
</dbReference>
<dbReference type="Pfam" id="PF01169">
    <property type="entry name" value="GDT1"/>
    <property type="match status" value="2"/>
</dbReference>
<comment type="caution">
    <text evidence="7">The sequence shown here is derived from an EMBL/GenBank/DDBJ whole genome shotgun (WGS) entry which is preliminary data.</text>
</comment>
<proteinExistence type="inferred from homology"/>
<evidence type="ECO:0000256" key="3">
    <source>
        <dbReference type="ARBA" id="ARBA00022692"/>
    </source>
</evidence>
<dbReference type="InterPro" id="IPR001727">
    <property type="entry name" value="GDT1-like"/>
</dbReference>